<comment type="caution">
    <text evidence="2">The sequence shown here is derived from an EMBL/GenBank/DDBJ whole genome shotgun (WGS) entry which is preliminary data.</text>
</comment>
<dbReference type="EMBL" id="JAMTCK010000015">
    <property type="protein sequence ID" value="MCP2168684.1"/>
    <property type="molecule type" value="Genomic_DNA"/>
</dbReference>
<evidence type="ECO:0000313" key="3">
    <source>
        <dbReference type="Proteomes" id="UP001206128"/>
    </source>
</evidence>
<sequence length="117" mass="12302">MVVVPVVFGVVAAITLKWTGAAWWTWQGLGVLGAFIAGREHRRWWPAAVRGVFGGLFAAGAVICLRLVLPGADATAFDPVSFPVYAAIASAAVHAIGSPVWRRIAPARSVRPDGARA</sequence>
<dbReference type="AlphaFoldDB" id="A0AAE3GK53"/>
<name>A0AAE3GK53_9PSEU</name>
<keyword evidence="1" id="KW-1133">Transmembrane helix</keyword>
<dbReference type="RefSeq" id="WP_253776762.1">
    <property type="nucleotide sequence ID" value="NZ_JAMTCK010000015.1"/>
</dbReference>
<feature type="transmembrane region" description="Helical" evidence="1">
    <location>
        <begin position="6"/>
        <end position="26"/>
    </location>
</feature>
<evidence type="ECO:0000313" key="2">
    <source>
        <dbReference type="EMBL" id="MCP2168684.1"/>
    </source>
</evidence>
<feature type="transmembrane region" description="Helical" evidence="1">
    <location>
        <begin position="80"/>
        <end position="101"/>
    </location>
</feature>
<keyword evidence="3" id="KW-1185">Reference proteome</keyword>
<keyword evidence="1" id="KW-0812">Transmembrane</keyword>
<organism evidence="2 3">
    <name type="scientific">Goodfellowiella coeruleoviolacea</name>
    <dbReference type="NCBI Taxonomy" id="334858"/>
    <lineage>
        <taxon>Bacteria</taxon>
        <taxon>Bacillati</taxon>
        <taxon>Actinomycetota</taxon>
        <taxon>Actinomycetes</taxon>
        <taxon>Pseudonocardiales</taxon>
        <taxon>Pseudonocardiaceae</taxon>
        <taxon>Goodfellowiella</taxon>
    </lineage>
</organism>
<protein>
    <submittedName>
        <fullName evidence="2">Uncharacterized protein</fullName>
    </submittedName>
</protein>
<dbReference type="Proteomes" id="UP001206128">
    <property type="component" value="Unassembled WGS sequence"/>
</dbReference>
<gene>
    <name evidence="2" type="ORF">LX83_005562</name>
</gene>
<proteinExistence type="predicted"/>
<feature type="transmembrane region" description="Helical" evidence="1">
    <location>
        <begin position="47"/>
        <end position="68"/>
    </location>
</feature>
<accession>A0AAE3GK53</accession>
<keyword evidence="1" id="KW-0472">Membrane</keyword>
<evidence type="ECO:0000256" key="1">
    <source>
        <dbReference type="SAM" id="Phobius"/>
    </source>
</evidence>
<reference evidence="2" key="1">
    <citation type="submission" date="2022-06" db="EMBL/GenBank/DDBJ databases">
        <title>Genomic Encyclopedia of Archaeal and Bacterial Type Strains, Phase II (KMG-II): from individual species to whole genera.</title>
        <authorList>
            <person name="Goeker M."/>
        </authorList>
    </citation>
    <scope>NUCLEOTIDE SEQUENCE</scope>
    <source>
        <strain evidence="2">DSM 43935</strain>
    </source>
</reference>